<evidence type="ECO:0000313" key="6">
    <source>
        <dbReference type="EMBL" id="CAA3029735.1"/>
    </source>
</evidence>
<protein>
    <submittedName>
        <fullName evidence="6">Serine threonine- kinase ATG1t</fullName>
    </submittedName>
</protein>
<dbReference type="GO" id="GO:0000407">
    <property type="term" value="C:phagophore assembly site"/>
    <property type="evidence" value="ECO:0007669"/>
    <property type="project" value="TreeGrafter"/>
</dbReference>
<dbReference type="PANTHER" id="PTHR24348:SF53">
    <property type="entry name" value="SERINE_THREONINE-PROTEIN KINASE ATG1T"/>
    <property type="match status" value="1"/>
</dbReference>
<proteinExistence type="inferred from homology"/>
<feature type="domain" description="Protein kinase" evidence="5">
    <location>
        <begin position="10"/>
        <end position="268"/>
    </location>
</feature>
<name>A0A8S0V8G8_OLEEU</name>
<gene>
    <name evidence="6" type="ORF">OLEA9_A089755</name>
</gene>
<keyword evidence="6" id="KW-0418">Kinase</keyword>
<dbReference type="GO" id="GO:0005829">
    <property type="term" value="C:cytosol"/>
    <property type="evidence" value="ECO:0007669"/>
    <property type="project" value="TreeGrafter"/>
</dbReference>
<keyword evidence="3" id="KW-0067">ATP-binding</keyword>
<dbReference type="PANTHER" id="PTHR24348">
    <property type="entry name" value="SERINE/THREONINE-PROTEIN KINASE UNC-51-RELATED"/>
    <property type="match status" value="1"/>
</dbReference>
<evidence type="ECO:0000256" key="1">
    <source>
        <dbReference type="ARBA" id="ARBA00006234"/>
    </source>
</evidence>
<dbReference type="Gramene" id="OE9A089755T3">
    <property type="protein sequence ID" value="OE9A089755C3"/>
    <property type="gene ID" value="OE9A089755"/>
</dbReference>
<reference evidence="6 7" key="1">
    <citation type="submission" date="2019-12" db="EMBL/GenBank/DDBJ databases">
        <authorList>
            <person name="Alioto T."/>
            <person name="Alioto T."/>
            <person name="Gomez Garrido J."/>
        </authorList>
    </citation>
    <scope>NUCLEOTIDE SEQUENCE [LARGE SCALE GENOMIC DNA]</scope>
</reference>
<dbReference type="InterPro" id="IPR011009">
    <property type="entry name" value="Kinase-like_dom_sf"/>
</dbReference>
<dbReference type="SUPFAM" id="SSF56112">
    <property type="entry name" value="Protein kinase-like (PK-like)"/>
    <property type="match status" value="1"/>
</dbReference>
<dbReference type="PROSITE" id="PS00108">
    <property type="entry name" value="PROTEIN_KINASE_ST"/>
    <property type="match status" value="1"/>
</dbReference>
<dbReference type="Proteomes" id="UP000594638">
    <property type="component" value="Unassembled WGS sequence"/>
</dbReference>
<accession>A0A8S0V8G8</accession>
<dbReference type="OrthoDB" id="346907at2759"/>
<keyword evidence="7" id="KW-1185">Reference proteome</keyword>
<dbReference type="Gene3D" id="1.10.510.10">
    <property type="entry name" value="Transferase(Phosphotransferase) domain 1"/>
    <property type="match status" value="1"/>
</dbReference>
<evidence type="ECO:0000313" key="7">
    <source>
        <dbReference type="Proteomes" id="UP000594638"/>
    </source>
</evidence>
<comment type="caution">
    <text evidence="6">The sequence shown here is derived from an EMBL/GenBank/DDBJ whole genome shotgun (WGS) entry which is preliminary data.</text>
</comment>
<dbReference type="FunFam" id="1.10.510.10:FF:000571">
    <property type="entry name" value="Maternal embryonic leucine zipper kinase"/>
    <property type="match status" value="1"/>
</dbReference>
<dbReference type="GO" id="GO:0005776">
    <property type="term" value="C:autophagosome"/>
    <property type="evidence" value="ECO:0007669"/>
    <property type="project" value="TreeGrafter"/>
</dbReference>
<dbReference type="PIRSF" id="PIRSF000654">
    <property type="entry name" value="Integrin-linked_kinase"/>
    <property type="match status" value="1"/>
</dbReference>
<dbReference type="GO" id="GO:0000045">
    <property type="term" value="P:autophagosome assembly"/>
    <property type="evidence" value="ECO:0007669"/>
    <property type="project" value="TreeGrafter"/>
</dbReference>
<comment type="function">
    <text evidence="4">CIPK serine-threonine protein kinases interact with CBL proteins. Binding of a CBL protein to the regulatory NAF domain of CIPK protein lead to the activation of the kinase in a calcium-dependent manner.</text>
</comment>
<evidence type="ECO:0000256" key="4">
    <source>
        <dbReference type="ARBA" id="ARBA00058225"/>
    </source>
</evidence>
<dbReference type="PROSITE" id="PS50011">
    <property type="entry name" value="PROTEIN_KINASE_DOM"/>
    <property type="match status" value="1"/>
</dbReference>
<dbReference type="Pfam" id="PF00069">
    <property type="entry name" value="Pkinase"/>
    <property type="match status" value="1"/>
</dbReference>
<dbReference type="GO" id="GO:0004674">
    <property type="term" value="F:protein serine/threonine kinase activity"/>
    <property type="evidence" value="ECO:0007669"/>
    <property type="project" value="InterPro"/>
</dbReference>
<keyword evidence="6" id="KW-0808">Transferase</keyword>
<dbReference type="InterPro" id="IPR045269">
    <property type="entry name" value="Atg1-like"/>
</dbReference>
<comment type="similarity">
    <text evidence="1">Belongs to the protein kinase superfamily. CAMK Ser/Thr protein kinase family. SNF1 subfamily.</text>
</comment>
<dbReference type="InterPro" id="IPR008271">
    <property type="entry name" value="Ser/Thr_kinase_AS"/>
</dbReference>
<dbReference type="GO" id="GO:0016020">
    <property type="term" value="C:membrane"/>
    <property type="evidence" value="ECO:0007669"/>
    <property type="project" value="TreeGrafter"/>
</dbReference>
<sequence>MEKLPAIEEYVLRSKLGESSLSTVWEAEHRITGQVVALKQIQVRKLTRRLKNCLECELSFLSSVNHPNIIRLHDVLEVMGCIVLVLEFCAGGNLASYIRRCGRVQECTAKRFMQQLGAGLKVLRLHNIIHRDLKPENILLSSCECDPVLKIADFGLSRILRPDEYAETVCGSPMYMAPEVLEFQRYDEKVDMWSTGAILFELLNGCPPFHGRTSVQLLQNIKASTSPPFSQLVLPQLHPDSIDLCTRLLSTNPDNRLSFDEFYQHNFLQIGKWSVTSEDRS</sequence>
<dbReference type="SMART" id="SM00220">
    <property type="entry name" value="S_TKc"/>
    <property type="match status" value="1"/>
</dbReference>
<evidence type="ECO:0000256" key="3">
    <source>
        <dbReference type="ARBA" id="ARBA00022840"/>
    </source>
</evidence>
<dbReference type="InterPro" id="IPR000719">
    <property type="entry name" value="Prot_kinase_dom"/>
</dbReference>
<dbReference type="AlphaFoldDB" id="A0A8S0V8G8"/>
<dbReference type="EMBL" id="CACTIH010009328">
    <property type="protein sequence ID" value="CAA3029735.1"/>
    <property type="molecule type" value="Genomic_DNA"/>
</dbReference>
<organism evidence="6 7">
    <name type="scientific">Olea europaea subsp. europaea</name>
    <dbReference type="NCBI Taxonomy" id="158383"/>
    <lineage>
        <taxon>Eukaryota</taxon>
        <taxon>Viridiplantae</taxon>
        <taxon>Streptophyta</taxon>
        <taxon>Embryophyta</taxon>
        <taxon>Tracheophyta</taxon>
        <taxon>Spermatophyta</taxon>
        <taxon>Magnoliopsida</taxon>
        <taxon>eudicotyledons</taxon>
        <taxon>Gunneridae</taxon>
        <taxon>Pentapetalae</taxon>
        <taxon>asterids</taxon>
        <taxon>lamiids</taxon>
        <taxon>Lamiales</taxon>
        <taxon>Oleaceae</taxon>
        <taxon>Oleeae</taxon>
        <taxon>Olea</taxon>
    </lineage>
</organism>
<dbReference type="GO" id="GO:0005524">
    <property type="term" value="F:ATP binding"/>
    <property type="evidence" value="ECO:0007669"/>
    <property type="project" value="UniProtKB-KW"/>
</dbReference>
<evidence type="ECO:0000259" key="5">
    <source>
        <dbReference type="PROSITE" id="PS50011"/>
    </source>
</evidence>
<keyword evidence="2" id="KW-0547">Nucleotide-binding</keyword>
<evidence type="ECO:0000256" key="2">
    <source>
        <dbReference type="ARBA" id="ARBA00022741"/>
    </source>
</evidence>
<dbReference type="GO" id="GO:0010506">
    <property type="term" value="P:regulation of autophagy"/>
    <property type="evidence" value="ECO:0007669"/>
    <property type="project" value="InterPro"/>
</dbReference>